<reference evidence="1" key="1">
    <citation type="journal article" date="2023" name="Front. Mar. Sci.">
        <title>Tracing the invertebrate herpesviruses in the global sequence datasets.</title>
        <authorList>
            <person name="Rosani U."/>
            <person name="Gaia M."/>
            <person name="Delmont T.O."/>
            <person name="Krupovic M."/>
        </authorList>
    </citation>
    <scope>NUCLEOTIDE SEQUENCE</scope>
    <source>
        <strain evidence="1">MalacoHV2/Med/2018 153</strain>
    </source>
</reference>
<sequence>MDLRVRGWEKKTDIYIYLPNSKHHREVGPKLSEFIQSSLLAHFHSDGDFITVRDKYVDVDNELATNFSDFARNYRDNRAGYIELFVFDNTKETKSEKYKHFVQQIWFVYGCERGLTTDEKESQRKLHDEHRDTGELPRTIPMLLENVPVPFMFTRTPLDFTAFDTIKSASDPLLGLYQTLKLYREAIKLDNEQLEQQQHKYVNTLRLSYNSDEPDMLNKHLYDIPGFVTKRLWNVLVDSYLNSSDNPCVHRSIIQYGNNKKITLLALGEKITCDLCKVTYEGGEIKKPVKQPDRIEAEDARNLYYNIRSLFVKEACISRNVRELLQLDEKAKQYTLDSISPYFNVNEWAKWMQKPDARVSICLKCFRKDKSLIFISNDHHNINGCYFCMKDITEECLEHSPFIPGFLQIYKYENTKKYK</sequence>
<evidence type="ECO:0000313" key="1">
    <source>
        <dbReference type="EMBL" id="DBA11560.1"/>
    </source>
</evidence>
<name>A0AA48P887_9VIRU</name>
<protein>
    <submittedName>
        <fullName evidence="1">ORF20</fullName>
    </submittedName>
</protein>
<organism evidence="1">
    <name type="scientific">Malaco herpesvirus 2</name>
    <dbReference type="NCBI Taxonomy" id="3031798"/>
    <lineage>
        <taxon>Viruses</taxon>
        <taxon>Duplodnaviria</taxon>
        <taxon>Heunggongvirae</taxon>
        <taxon>Peploviricota</taxon>
        <taxon>Herviviricetes</taxon>
        <taxon>Herpesvirales</taxon>
        <taxon>Malacoherpesviridae</taxon>
    </lineage>
</organism>
<dbReference type="EMBL" id="BK063060">
    <property type="protein sequence ID" value="DBA11560.1"/>
    <property type="molecule type" value="Genomic_DNA"/>
</dbReference>
<reference evidence="1" key="2">
    <citation type="submission" date="2023-01" db="EMBL/GenBank/DDBJ databases">
        <authorList>
            <person name="Rosani U."/>
            <person name="Delmont T.O."/>
            <person name="Gaia M."/>
            <person name="Krupovic M."/>
        </authorList>
    </citation>
    <scope>NUCLEOTIDE SEQUENCE</scope>
    <source>
        <strain evidence="1">MalacoHV2/Med/2018 153</strain>
    </source>
</reference>
<accession>A0AA48P887</accession>
<proteinExistence type="predicted"/>